<keyword evidence="4" id="KW-1185">Reference proteome</keyword>
<name>A0ABP7AEN3_9MICO</name>
<protein>
    <submittedName>
        <fullName evidence="3">Alpha/beta hydrolase</fullName>
    </submittedName>
</protein>
<evidence type="ECO:0000313" key="4">
    <source>
        <dbReference type="Proteomes" id="UP001501697"/>
    </source>
</evidence>
<keyword evidence="1 3" id="KW-0378">Hydrolase</keyword>
<dbReference type="EMBL" id="BAAAYU010000003">
    <property type="protein sequence ID" value="GAA3630664.1"/>
    <property type="molecule type" value="Genomic_DNA"/>
</dbReference>
<dbReference type="InterPro" id="IPR029058">
    <property type="entry name" value="AB_hydrolase_fold"/>
</dbReference>
<dbReference type="Gene3D" id="3.40.50.1820">
    <property type="entry name" value="alpha/beta hydrolase"/>
    <property type="match status" value="1"/>
</dbReference>
<proteinExistence type="predicted"/>
<dbReference type="GO" id="GO:0016787">
    <property type="term" value="F:hydrolase activity"/>
    <property type="evidence" value="ECO:0007669"/>
    <property type="project" value="UniProtKB-KW"/>
</dbReference>
<feature type="domain" description="AB hydrolase-1" evidence="2">
    <location>
        <begin position="58"/>
        <end position="305"/>
    </location>
</feature>
<dbReference type="Proteomes" id="UP001501697">
    <property type="component" value="Unassembled WGS sequence"/>
</dbReference>
<dbReference type="PANTHER" id="PTHR43798:SF31">
    <property type="entry name" value="AB HYDROLASE SUPERFAMILY PROTEIN YCLE"/>
    <property type="match status" value="1"/>
</dbReference>
<dbReference type="SUPFAM" id="SSF53474">
    <property type="entry name" value="alpha/beta-Hydrolases"/>
    <property type="match status" value="1"/>
</dbReference>
<evidence type="ECO:0000313" key="3">
    <source>
        <dbReference type="EMBL" id="GAA3630664.1"/>
    </source>
</evidence>
<organism evidence="3 4">
    <name type="scientific">Microbacterium awajiense</name>
    <dbReference type="NCBI Taxonomy" id="415214"/>
    <lineage>
        <taxon>Bacteria</taxon>
        <taxon>Bacillati</taxon>
        <taxon>Actinomycetota</taxon>
        <taxon>Actinomycetes</taxon>
        <taxon>Micrococcales</taxon>
        <taxon>Microbacteriaceae</taxon>
        <taxon>Microbacterium</taxon>
    </lineage>
</organism>
<evidence type="ECO:0000259" key="2">
    <source>
        <dbReference type="Pfam" id="PF12697"/>
    </source>
</evidence>
<sequence>MSEPTDEFSFLPEQAADLGVAGALPRGERVDLTLGDGRNLSALRYSPDGADAPPAVTFLHGAGLNAHTWDTTILALGLPALAVDLPGHGDSSWRDDAAYVARVLAPDVAAAMDAWTTGPQLLVGQSLGGLTAAAVAASRPDLVDRVVIVDITPGIDPNGGAAQLRQFFAGPTDWATRDEMVERALAFGLGGSRRAAERGVFHNSRRRADGRFEWKHHFAHLAAAAAADPDVAEAAAARGDALSAVLGESGWQDLAEVTAPITFIRGDHGYVTDADAALFHERVPGAVMEVIASGHNVQEERPGELGRRLRELAGKH</sequence>
<gene>
    <name evidence="3" type="ORF">GCM10022200_11770</name>
</gene>
<dbReference type="InterPro" id="IPR000073">
    <property type="entry name" value="AB_hydrolase_1"/>
</dbReference>
<reference evidence="4" key="1">
    <citation type="journal article" date="2019" name="Int. J. Syst. Evol. Microbiol.">
        <title>The Global Catalogue of Microorganisms (GCM) 10K type strain sequencing project: providing services to taxonomists for standard genome sequencing and annotation.</title>
        <authorList>
            <consortium name="The Broad Institute Genomics Platform"/>
            <consortium name="The Broad Institute Genome Sequencing Center for Infectious Disease"/>
            <person name="Wu L."/>
            <person name="Ma J."/>
        </authorList>
    </citation>
    <scope>NUCLEOTIDE SEQUENCE [LARGE SCALE GENOMIC DNA]</scope>
    <source>
        <strain evidence="4">JCM 16544</strain>
    </source>
</reference>
<evidence type="ECO:0000256" key="1">
    <source>
        <dbReference type="ARBA" id="ARBA00022801"/>
    </source>
</evidence>
<dbReference type="PRINTS" id="PR00111">
    <property type="entry name" value="ABHYDROLASE"/>
</dbReference>
<dbReference type="RefSeq" id="WP_344737036.1">
    <property type="nucleotide sequence ID" value="NZ_BAAAYU010000003.1"/>
</dbReference>
<dbReference type="Pfam" id="PF12697">
    <property type="entry name" value="Abhydrolase_6"/>
    <property type="match status" value="1"/>
</dbReference>
<comment type="caution">
    <text evidence="3">The sequence shown here is derived from an EMBL/GenBank/DDBJ whole genome shotgun (WGS) entry which is preliminary data.</text>
</comment>
<accession>A0ABP7AEN3</accession>
<dbReference type="PANTHER" id="PTHR43798">
    <property type="entry name" value="MONOACYLGLYCEROL LIPASE"/>
    <property type="match status" value="1"/>
</dbReference>
<dbReference type="InterPro" id="IPR050266">
    <property type="entry name" value="AB_hydrolase_sf"/>
</dbReference>